<keyword evidence="3 6" id="KW-0663">Pyridoxal phosphate</keyword>
<comment type="caution">
    <text evidence="11">The sequence shown here is derived from an EMBL/GenBank/DDBJ whole genome shotgun (WGS) entry which is preliminary data.</text>
</comment>
<evidence type="ECO:0000256" key="1">
    <source>
        <dbReference type="ARBA" id="ARBA00001933"/>
    </source>
</evidence>
<comment type="similarity">
    <text evidence="6">Belongs to the Orn/Lys/Arg decarboxylase class-II family. LysA subfamily.</text>
</comment>
<dbReference type="AlphaFoldDB" id="A0A3P1WWD7"/>
<dbReference type="Gene3D" id="3.20.20.10">
    <property type="entry name" value="Alanine racemase"/>
    <property type="match status" value="1"/>
</dbReference>
<dbReference type="Pfam" id="PF02784">
    <property type="entry name" value="Orn_Arg_deC_N"/>
    <property type="match status" value="1"/>
</dbReference>
<comment type="cofactor">
    <cofactor evidence="1 6 8 9">
        <name>pyridoxal 5'-phosphate</name>
        <dbReference type="ChEBI" id="CHEBI:597326"/>
    </cofactor>
</comment>
<dbReference type="CDD" id="cd06828">
    <property type="entry name" value="PLPDE_III_DapDC"/>
    <property type="match status" value="1"/>
</dbReference>
<dbReference type="InterPro" id="IPR022657">
    <property type="entry name" value="De-COase2_CS"/>
</dbReference>
<keyword evidence="2 6" id="KW-0210">Decarboxylase</keyword>
<dbReference type="InterPro" id="IPR009006">
    <property type="entry name" value="Ala_racemase/Decarboxylase_C"/>
</dbReference>
<feature type="binding site" evidence="6">
    <location>
        <position position="277"/>
    </location>
    <ligand>
        <name>pyridoxal 5'-phosphate</name>
        <dbReference type="ChEBI" id="CHEBI:597326"/>
    </ligand>
</feature>
<dbReference type="PROSITE" id="PS00879">
    <property type="entry name" value="ODR_DC_2_2"/>
    <property type="match status" value="1"/>
</dbReference>
<feature type="active site" description="Proton donor" evidence="8">
    <location>
        <position position="394"/>
    </location>
</feature>
<sequence>MTHTHIAGSIHADVAQGGPQWLTVPTDLNALQTALWPRGTERDPEGRIVVGGIPLTEIARQQGTPVYVLDEQDFRARARAFRDSFAGWNVYYAGKALLTRTVARWVAEEGLGLDVTTMGEMRIALEGGMPAERLGFHGNNKSLDELRHALEQGVGRIIVDSFNEIDRIETICAELGTVAKVLVRVTTGVEAHTHEYIATAHEDQKFGLSILGGHALAGLVRCQSSPHMDLRGIHSHIGSQIFETHGFEVAIRRTLRLAEQFRTATGVQLAELDLGGGFGIAYTEADSPKTTGELADAFREILDHECRAFQIPCPQLSIEPGRAICGPAGIALYEVGTVKVVELDNGRSRTYVSVDGGMSDNIRPALYAAEYSCALANRTTDAEPVLTRVVGKHCEGGDILIRDVFLPRDLAPGDLIAVPGAGAYCRSMASNYNQLPKPPLVAVNEGRVSTLLRRETLDDMMRLDVGE</sequence>
<evidence type="ECO:0000259" key="10">
    <source>
        <dbReference type="Pfam" id="PF02784"/>
    </source>
</evidence>
<dbReference type="Gene3D" id="2.40.37.10">
    <property type="entry name" value="Lyase, Ornithine Decarboxylase, Chain A, domain 1"/>
    <property type="match status" value="1"/>
</dbReference>
<dbReference type="FunFam" id="3.20.20.10:FF:000003">
    <property type="entry name" value="Diaminopimelate decarboxylase"/>
    <property type="match status" value="1"/>
</dbReference>
<evidence type="ECO:0000256" key="7">
    <source>
        <dbReference type="NCBIfam" id="TIGR01048"/>
    </source>
</evidence>
<evidence type="ECO:0000313" key="11">
    <source>
        <dbReference type="EMBL" id="RRD50551.1"/>
    </source>
</evidence>
<gene>
    <name evidence="6 11" type="primary">lysA</name>
    <name evidence="11" type="ORF">EII35_03920</name>
</gene>
<evidence type="ECO:0000256" key="8">
    <source>
        <dbReference type="PIRSR" id="PIRSR600183-50"/>
    </source>
</evidence>
<dbReference type="PROSITE" id="PS00878">
    <property type="entry name" value="ODR_DC_2_1"/>
    <property type="match status" value="1"/>
</dbReference>
<evidence type="ECO:0000256" key="9">
    <source>
        <dbReference type="RuleBase" id="RU003738"/>
    </source>
</evidence>
<feature type="binding site" evidence="6">
    <location>
        <position position="424"/>
    </location>
    <ligand>
        <name>pyridoxal 5'-phosphate</name>
        <dbReference type="ChEBI" id="CHEBI:597326"/>
    </ligand>
</feature>
<organism evidence="11 12">
    <name type="scientific">Arachnia propionica</name>
    <dbReference type="NCBI Taxonomy" id="1750"/>
    <lineage>
        <taxon>Bacteria</taxon>
        <taxon>Bacillati</taxon>
        <taxon>Actinomycetota</taxon>
        <taxon>Actinomycetes</taxon>
        <taxon>Propionibacteriales</taxon>
        <taxon>Propionibacteriaceae</taxon>
        <taxon>Arachnia</taxon>
    </lineage>
</organism>
<dbReference type="HAMAP" id="MF_02120">
    <property type="entry name" value="LysA"/>
    <property type="match status" value="1"/>
</dbReference>
<dbReference type="OrthoDB" id="9802241at2"/>
<dbReference type="PANTHER" id="PTHR43727:SF2">
    <property type="entry name" value="GROUP IV DECARBOXYLASE"/>
    <property type="match status" value="1"/>
</dbReference>
<proteinExistence type="inferred from homology"/>
<dbReference type="EMBL" id="RQYT01000005">
    <property type="protein sequence ID" value="RRD50551.1"/>
    <property type="molecule type" value="Genomic_DNA"/>
</dbReference>
<dbReference type="Proteomes" id="UP000280935">
    <property type="component" value="Unassembled WGS sequence"/>
</dbReference>
<dbReference type="RefSeq" id="WP_125227156.1">
    <property type="nucleotide sequence ID" value="NZ_RQYT01000005.1"/>
</dbReference>
<feature type="binding site" evidence="6">
    <location>
        <position position="395"/>
    </location>
    <ligand>
        <name>substrate</name>
    </ligand>
</feature>
<dbReference type="GO" id="GO:0009089">
    <property type="term" value="P:lysine biosynthetic process via diaminopimelate"/>
    <property type="evidence" value="ECO:0007669"/>
    <property type="project" value="UniProtKB-UniRule"/>
</dbReference>
<comment type="subunit">
    <text evidence="6">Homodimer.</text>
</comment>
<dbReference type="PANTHER" id="PTHR43727">
    <property type="entry name" value="DIAMINOPIMELATE DECARBOXYLASE"/>
    <property type="match status" value="1"/>
</dbReference>
<feature type="binding site" evidence="6">
    <location>
        <begin position="319"/>
        <end position="322"/>
    </location>
    <ligand>
        <name>pyridoxal 5'-phosphate</name>
        <dbReference type="ChEBI" id="CHEBI:597326"/>
    </ligand>
</feature>
<dbReference type="InterPro" id="IPR022653">
    <property type="entry name" value="De-COase2_pyr-phos_BS"/>
</dbReference>
<dbReference type="InterPro" id="IPR000183">
    <property type="entry name" value="Orn/DAP/Arg_de-COase"/>
</dbReference>
<dbReference type="SUPFAM" id="SSF50621">
    <property type="entry name" value="Alanine racemase C-terminal domain-like"/>
    <property type="match status" value="1"/>
</dbReference>
<evidence type="ECO:0000313" key="12">
    <source>
        <dbReference type="Proteomes" id="UP000280935"/>
    </source>
</evidence>
<dbReference type="UniPathway" id="UPA00034">
    <property type="reaction ID" value="UER00027"/>
</dbReference>
<dbReference type="SUPFAM" id="SSF51419">
    <property type="entry name" value="PLP-binding barrel"/>
    <property type="match status" value="1"/>
</dbReference>
<evidence type="ECO:0000256" key="6">
    <source>
        <dbReference type="HAMAP-Rule" id="MF_02120"/>
    </source>
</evidence>
<feature type="modified residue" description="N6-(pyridoxal phosphate)lysine" evidence="6 8">
    <location>
        <position position="95"/>
    </location>
</feature>
<protein>
    <recommendedName>
        <fullName evidence="6 7">Diaminopimelate decarboxylase</fullName>
        <shortName evidence="6">DAP decarboxylase</shortName>
        <shortName evidence="6">DAPDC</shortName>
        <ecNumber evidence="6 7">4.1.1.20</ecNumber>
    </recommendedName>
</protein>
<dbReference type="GO" id="GO:0030170">
    <property type="term" value="F:pyridoxal phosphate binding"/>
    <property type="evidence" value="ECO:0007669"/>
    <property type="project" value="UniProtKB-UniRule"/>
</dbReference>
<keyword evidence="5 6" id="KW-0456">Lyase</keyword>
<evidence type="ECO:0000256" key="4">
    <source>
        <dbReference type="ARBA" id="ARBA00023154"/>
    </source>
</evidence>
<reference evidence="11 12" key="1">
    <citation type="submission" date="2018-11" db="EMBL/GenBank/DDBJ databases">
        <title>Genomes From Bacteria Associated with the Canine Oral Cavity: a Test Case for Automated Genome-Based Taxonomic Assignment.</title>
        <authorList>
            <person name="Coil D.A."/>
            <person name="Jospin G."/>
            <person name="Darling A.E."/>
            <person name="Wallis C."/>
            <person name="Davis I.J."/>
            <person name="Harris S."/>
            <person name="Eisen J.A."/>
            <person name="Holcombe L.J."/>
            <person name="O'Flynn C."/>
        </authorList>
    </citation>
    <scope>NUCLEOTIDE SEQUENCE [LARGE SCALE GENOMIC DNA]</scope>
    <source>
        <strain evidence="11 12">OH2822_COT-296</strain>
    </source>
</reference>
<dbReference type="GO" id="GO:0008836">
    <property type="term" value="F:diaminopimelate decarboxylase activity"/>
    <property type="evidence" value="ECO:0007669"/>
    <property type="project" value="UniProtKB-UniRule"/>
</dbReference>
<dbReference type="NCBIfam" id="TIGR01048">
    <property type="entry name" value="lysA"/>
    <property type="match status" value="1"/>
</dbReference>
<dbReference type="InterPro" id="IPR002986">
    <property type="entry name" value="DAP_deCOOHase_LysA"/>
</dbReference>
<accession>A0A3P1WWD7</accession>
<evidence type="ECO:0000256" key="3">
    <source>
        <dbReference type="ARBA" id="ARBA00022898"/>
    </source>
</evidence>
<comment type="pathway">
    <text evidence="6 9">Amino-acid biosynthesis; L-lysine biosynthesis via DAP pathway; L-lysine from DL-2,6-diaminopimelate: step 1/1.</text>
</comment>
<dbReference type="EC" id="4.1.1.20" evidence="6 7"/>
<feature type="binding site" evidence="6">
    <location>
        <position position="367"/>
    </location>
    <ligand>
        <name>substrate</name>
    </ligand>
</feature>
<comment type="function">
    <text evidence="6">Specifically catalyzes the decarboxylation of meso-diaminopimelate (meso-DAP) to L-lysine.</text>
</comment>
<feature type="domain" description="Orn/DAP/Arg decarboxylase 2 N-terminal" evidence="10">
    <location>
        <begin position="73"/>
        <end position="325"/>
    </location>
</feature>
<dbReference type="InterPro" id="IPR029066">
    <property type="entry name" value="PLP-binding_barrel"/>
</dbReference>
<dbReference type="InterPro" id="IPR022644">
    <property type="entry name" value="De-COase2_N"/>
</dbReference>
<evidence type="ECO:0000256" key="2">
    <source>
        <dbReference type="ARBA" id="ARBA00022793"/>
    </source>
</evidence>
<keyword evidence="4 6" id="KW-0457">Lysine biosynthesis</keyword>
<feature type="binding site" evidence="6">
    <location>
        <position position="424"/>
    </location>
    <ligand>
        <name>substrate</name>
    </ligand>
</feature>
<name>A0A3P1WWD7_9ACTN</name>
<keyword evidence="6" id="KW-0028">Amino-acid biosynthesis</keyword>
<comment type="catalytic activity">
    <reaction evidence="6 9">
        <text>meso-2,6-diaminopimelate + H(+) = L-lysine + CO2</text>
        <dbReference type="Rhea" id="RHEA:15101"/>
        <dbReference type="ChEBI" id="CHEBI:15378"/>
        <dbReference type="ChEBI" id="CHEBI:16526"/>
        <dbReference type="ChEBI" id="CHEBI:32551"/>
        <dbReference type="ChEBI" id="CHEBI:57791"/>
        <dbReference type="EC" id="4.1.1.20"/>
    </reaction>
</comment>
<evidence type="ECO:0000256" key="5">
    <source>
        <dbReference type="ARBA" id="ARBA00023239"/>
    </source>
</evidence>
<dbReference type="PRINTS" id="PR01181">
    <property type="entry name" value="DAPDCRBXLASE"/>
</dbReference>
<feature type="binding site" evidence="6">
    <location>
        <position position="322"/>
    </location>
    <ligand>
        <name>substrate</name>
    </ligand>
</feature>
<feature type="binding site" evidence="6">
    <location>
        <position position="363"/>
    </location>
    <ligand>
        <name>substrate</name>
    </ligand>
</feature>
<dbReference type="PRINTS" id="PR01179">
    <property type="entry name" value="ODADCRBXLASE"/>
</dbReference>